<dbReference type="SMART" id="SM00271">
    <property type="entry name" value="DnaJ"/>
    <property type="match status" value="1"/>
</dbReference>
<dbReference type="PROSITE" id="PS00636">
    <property type="entry name" value="DNAJ_1"/>
    <property type="match status" value="1"/>
</dbReference>
<keyword evidence="3" id="KW-1185">Reference proteome</keyword>
<evidence type="ECO:0000259" key="1">
    <source>
        <dbReference type="PROSITE" id="PS50076"/>
    </source>
</evidence>
<gene>
    <name evidence="2" type="ORF">COHA_006319</name>
</gene>
<dbReference type="Gene3D" id="1.10.287.110">
    <property type="entry name" value="DnaJ domain"/>
    <property type="match status" value="1"/>
</dbReference>
<dbReference type="InterPro" id="IPR001623">
    <property type="entry name" value="DnaJ_domain"/>
</dbReference>
<dbReference type="InterPro" id="IPR052763">
    <property type="entry name" value="DnaJ_C4"/>
</dbReference>
<reference evidence="2" key="1">
    <citation type="submission" date="2020-11" db="EMBL/GenBank/DDBJ databases">
        <title>Chlorella ohadii genome sequencing and assembly.</title>
        <authorList>
            <person name="Murik O."/>
            <person name="Treves H."/>
            <person name="Kedem I."/>
            <person name="Shotland Y."/>
            <person name="Kaplan A."/>
        </authorList>
    </citation>
    <scope>NUCLEOTIDE SEQUENCE</scope>
    <source>
        <strain evidence="2">1</strain>
    </source>
</reference>
<dbReference type="InterPro" id="IPR018253">
    <property type="entry name" value="DnaJ_domain_CS"/>
</dbReference>
<dbReference type="Proteomes" id="UP001205105">
    <property type="component" value="Unassembled WGS sequence"/>
</dbReference>
<comment type="caution">
    <text evidence="2">The sequence shown here is derived from an EMBL/GenBank/DDBJ whole genome shotgun (WGS) entry which is preliminary data.</text>
</comment>
<name>A0AAD5DQ46_9CHLO</name>
<dbReference type="PANTHER" id="PTHR44825">
    <property type="match status" value="1"/>
</dbReference>
<dbReference type="EMBL" id="JADXDR010000089">
    <property type="protein sequence ID" value="KAI7839925.1"/>
    <property type="molecule type" value="Genomic_DNA"/>
</dbReference>
<dbReference type="PANTHER" id="PTHR44825:SF1">
    <property type="entry name" value="DNAJ HOMOLOG SUBFAMILY C MEMBER 4"/>
    <property type="match status" value="1"/>
</dbReference>
<dbReference type="InterPro" id="IPR036869">
    <property type="entry name" value="J_dom_sf"/>
</dbReference>
<dbReference type="AlphaFoldDB" id="A0AAD5DQ46"/>
<sequence>MDSLIGFIQSSMLALPWRAGGVGRAASLALPACTAGAWGRLASSSAAQDAGDAPPDSDLYAILGVKPSATRNELKRAFRARARLLHPDASQGGGDHAAFVRLVHAYQVLANSRSRQLYDLSRERDSPSVLRAAAASGVPGAASAAYDEVEVDLSWGLGRLFSGLDSSPAGALDKVRQELTG</sequence>
<dbReference type="SUPFAM" id="SSF46565">
    <property type="entry name" value="Chaperone J-domain"/>
    <property type="match status" value="1"/>
</dbReference>
<accession>A0AAD5DQ46</accession>
<dbReference type="PROSITE" id="PS50076">
    <property type="entry name" value="DNAJ_2"/>
    <property type="match status" value="1"/>
</dbReference>
<protein>
    <recommendedName>
        <fullName evidence="1">J domain-containing protein</fullName>
    </recommendedName>
</protein>
<dbReference type="CDD" id="cd06257">
    <property type="entry name" value="DnaJ"/>
    <property type="match status" value="1"/>
</dbReference>
<proteinExistence type="predicted"/>
<dbReference type="Pfam" id="PF00226">
    <property type="entry name" value="DnaJ"/>
    <property type="match status" value="1"/>
</dbReference>
<evidence type="ECO:0000313" key="3">
    <source>
        <dbReference type="Proteomes" id="UP001205105"/>
    </source>
</evidence>
<feature type="domain" description="J" evidence="1">
    <location>
        <begin position="58"/>
        <end position="122"/>
    </location>
</feature>
<dbReference type="PRINTS" id="PR00625">
    <property type="entry name" value="JDOMAIN"/>
</dbReference>
<evidence type="ECO:0000313" key="2">
    <source>
        <dbReference type="EMBL" id="KAI7839925.1"/>
    </source>
</evidence>
<organism evidence="2 3">
    <name type="scientific">Chlorella ohadii</name>
    <dbReference type="NCBI Taxonomy" id="2649997"/>
    <lineage>
        <taxon>Eukaryota</taxon>
        <taxon>Viridiplantae</taxon>
        <taxon>Chlorophyta</taxon>
        <taxon>core chlorophytes</taxon>
        <taxon>Trebouxiophyceae</taxon>
        <taxon>Chlorellales</taxon>
        <taxon>Chlorellaceae</taxon>
        <taxon>Chlorella clade</taxon>
        <taxon>Chlorella</taxon>
    </lineage>
</organism>